<dbReference type="Pfam" id="PF00085">
    <property type="entry name" value="Thioredoxin"/>
    <property type="match status" value="1"/>
</dbReference>
<dbReference type="AlphaFoldDB" id="A0AAU9ETL8"/>
<feature type="domain" description="Thioredoxin" evidence="2">
    <location>
        <begin position="16"/>
        <end position="138"/>
    </location>
</feature>
<evidence type="ECO:0000313" key="3">
    <source>
        <dbReference type="EMBL" id="BFF89552.1"/>
    </source>
</evidence>
<dbReference type="GO" id="GO:0005793">
    <property type="term" value="C:endoplasmic reticulum-Golgi intermediate compartment"/>
    <property type="evidence" value="ECO:0007669"/>
    <property type="project" value="TreeGrafter"/>
</dbReference>
<dbReference type="PANTHER" id="PTHR46295:SF1">
    <property type="entry name" value="ENDOPLASMIC RETICULUM RESIDENT PROTEIN 44"/>
    <property type="match status" value="1"/>
</dbReference>
<protein>
    <submittedName>
        <fullName evidence="3">Endoplasmic reticulum resident protein 44</fullName>
    </submittedName>
</protein>
<gene>
    <name evidence="3" type="ORF">DMAD_08288</name>
</gene>
<dbReference type="Pfam" id="PF13848">
    <property type="entry name" value="Thioredoxin_6"/>
    <property type="match status" value="1"/>
</dbReference>
<dbReference type="InterPro" id="IPR041870">
    <property type="entry name" value="ERp44_PDI_b_1"/>
</dbReference>
<feature type="signal peptide" evidence="1">
    <location>
        <begin position="1"/>
        <end position="23"/>
    </location>
</feature>
<dbReference type="GO" id="GO:0005789">
    <property type="term" value="C:endoplasmic reticulum membrane"/>
    <property type="evidence" value="ECO:0007669"/>
    <property type="project" value="TreeGrafter"/>
</dbReference>
<organism evidence="3 4">
    <name type="scientific">Drosophila madeirensis</name>
    <name type="common">Fruit fly</name>
    <dbReference type="NCBI Taxonomy" id="30013"/>
    <lineage>
        <taxon>Eukaryota</taxon>
        <taxon>Metazoa</taxon>
        <taxon>Ecdysozoa</taxon>
        <taxon>Arthropoda</taxon>
        <taxon>Hexapoda</taxon>
        <taxon>Insecta</taxon>
        <taxon>Pterygota</taxon>
        <taxon>Neoptera</taxon>
        <taxon>Endopterygota</taxon>
        <taxon>Diptera</taxon>
        <taxon>Brachycera</taxon>
        <taxon>Muscomorpha</taxon>
        <taxon>Ephydroidea</taxon>
        <taxon>Drosophilidae</taxon>
        <taxon>Drosophila</taxon>
        <taxon>Sophophora</taxon>
    </lineage>
</organism>
<accession>A0AAU9ETL8</accession>
<feature type="chain" id="PRO_5043930659" evidence="1">
    <location>
        <begin position="24"/>
        <end position="413"/>
    </location>
</feature>
<dbReference type="PROSITE" id="PS51257">
    <property type="entry name" value="PROKAR_LIPOPROTEIN"/>
    <property type="match status" value="1"/>
</dbReference>
<sequence>MATGKLTCCWAVLLIFGCHQVAPIAGSSVVVGDHNIDKIVESNELVLLNFYTDWCPFSTRLAPIFEEAARQIAVTFTESGRVTMGKVNCDTESNVAERFDIIKYPTLKVVRHGMIGKSEYRGQRSVQAFYQFVVQELADPVKEFHTLEELHYAKEDTGLVVGYFMEKNNTEYENYRKVASILKKECQFLVGFGELTEKLHPAGKNLIIFRADARKSSHREYYSEYSGNMTSFDDLLTWTDDKCIQLVREITFSNAEAIGEEGLPFVMLFYDKNNMQPVQEFKTVVETKLSPSSLVNYLTADGELFGHPLKHLGKTKADLPIIAIDSFRHMYLFPRYEDIHKPGALQGFIDDLYTGKLHHHFHYGESVPTSVWENGSMVESNNIVAAVVPDSQFKQLLPSPHRYTLINRTKDEL</sequence>
<dbReference type="Proteomes" id="UP001500889">
    <property type="component" value="Chromosome O"/>
</dbReference>
<evidence type="ECO:0000259" key="2">
    <source>
        <dbReference type="PROSITE" id="PS51352"/>
    </source>
</evidence>
<dbReference type="PANTHER" id="PTHR46295">
    <property type="entry name" value="ENDOPLASMIC RETICULUM RESIDENT PROTEIN 44"/>
    <property type="match status" value="1"/>
</dbReference>
<keyword evidence="1" id="KW-0732">Signal</keyword>
<dbReference type="InterPro" id="IPR013766">
    <property type="entry name" value="Thioredoxin_domain"/>
</dbReference>
<dbReference type="PROSITE" id="PS51352">
    <property type="entry name" value="THIOREDOXIN_2"/>
    <property type="match status" value="1"/>
</dbReference>
<evidence type="ECO:0000256" key="1">
    <source>
        <dbReference type="SAM" id="SignalP"/>
    </source>
</evidence>
<dbReference type="SUPFAM" id="SSF52833">
    <property type="entry name" value="Thioredoxin-like"/>
    <property type="match status" value="3"/>
</dbReference>
<reference evidence="3 4" key="1">
    <citation type="submission" date="2024-02" db="EMBL/GenBank/DDBJ databases">
        <title>A chromosome-level genome assembly of Drosophila madeirensis, a fruit fly species endemic to Madeira island.</title>
        <authorList>
            <person name="Tomihara K."/>
            <person name="Llopart A."/>
            <person name="Yamamoto D."/>
        </authorList>
    </citation>
    <scope>NUCLEOTIDE SEQUENCE [LARGE SCALE GENOMIC DNA]</scope>
    <source>
        <strain evidence="3 4">RF1</strain>
    </source>
</reference>
<dbReference type="InterPro" id="IPR036249">
    <property type="entry name" value="Thioredoxin-like_sf"/>
</dbReference>
<dbReference type="EMBL" id="AP029263">
    <property type="protein sequence ID" value="BFF89552.1"/>
    <property type="molecule type" value="Genomic_DNA"/>
</dbReference>
<keyword evidence="4" id="KW-1185">Reference proteome</keyword>
<name>A0AAU9ETL8_DROMD</name>
<dbReference type="InterPro" id="IPR052643">
    <property type="entry name" value="ERP44"/>
</dbReference>
<evidence type="ECO:0000313" key="4">
    <source>
        <dbReference type="Proteomes" id="UP001500889"/>
    </source>
</evidence>
<dbReference type="GO" id="GO:0003756">
    <property type="term" value="F:protein disulfide isomerase activity"/>
    <property type="evidence" value="ECO:0007669"/>
    <property type="project" value="TreeGrafter"/>
</dbReference>
<dbReference type="GO" id="GO:0006457">
    <property type="term" value="P:protein folding"/>
    <property type="evidence" value="ECO:0007669"/>
    <property type="project" value="TreeGrafter"/>
</dbReference>
<dbReference type="Gene3D" id="3.40.30.10">
    <property type="entry name" value="Glutaredoxin"/>
    <property type="match status" value="3"/>
</dbReference>
<proteinExistence type="predicted"/>
<dbReference type="CDD" id="cd03070">
    <property type="entry name" value="PDI_b_ERp44"/>
    <property type="match status" value="1"/>
</dbReference>